<feature type="region of interest" description="Disordered" evidence="1">
    <location>
        <begin position="147"/>
        <end position="259"/>
    </location>
</feature>
<sequence length="519" mass="58395">MNSSIVQLLAFKKLNGDNYATWKSNLNKILVIVDLRFFLTEERPQALASNANHRWVKANEKAHIYILASMSNVLTKKHESLAHAKEIMDSLREMFGQPSLPLGHEAIKHAYTKRMKERTSVKEHVLDIMMHFNIVEVNGSRINEVKGKKWKQMKKKGKGEDFTNEEERERGRLPRIARERKLRKSSGSVERTHQSRDPEGCTYQSSDPEGYTYQSSDPEGYTSQSSDPEGCRYQSSDPEGCTYQSSDPEGYTYPLDPRSSSRKIPYLILGYAPLSSPRSTNPPKQNHKGLNDDTNWKRVLGSGQLETGATTSDGLRRSTTGTLCGLEESDDRLRFNAAEHDWASTDTVDEGCTVASGTSFPLTFPSVSEVRGFLGKLGSYTGNFYQALVIMSTSYLGGYKRRRSNARTELVTKPLSAQMLKGKRHTCSSYLFSQDMWCCMTYRKTLVEIPCLTRDTIGSESQGLAGLYCEALVKVNPKFEKGMVLQDAGGNPKSIVDTSEVNPRSRRLDVDWRIPNPDD</sequence>
<feature type="region of interest" description="Disordered" evidence="1">
    <location>
        <begin position="273"/>
        <end position="296"/>
    </location>
</feature>
<dbReference type="EMBL" id="SSTE01005747">
    <property type="protein sequence ID" value="KAA0060052.1"/>
    <property type="molecule type" value="Genomic_DNA"/>
</dbReference>
<reference evidence="2 3" key="1">
    <citation type="submission" date="2019-08" db="EMBL/GenBank/DDBJ databases">
        <title>Draft genome sequences of two oriental melons (Cucumis melo L. var makuwa).</title>
        <authorList>
            <person name="Kwon S.-Y."/>
        </authorList>
    </citation>
    <scope>NUCLEOTIDE SEQUENCE [LARGE SCALE GENOMIC DNA]</scope>
    <source>
        <strain evidence="3">cv. SW 3</strain>
        <tissue evidence="2">Leaf</tissue>
    </source>
</reference>
<feature type="compositionally biased region" description="Basic and acidic residues" evidence="1">
    <location>
        <begin position="190"/>
        <end position="199"/>
    </location>
</feature>
<feature type="compositionally biased region" description="Basic residues" evidence="1">
    <location>
        <begin position="148"/>
        <end position="157"/>
    </location>
</feature>
<protein>
    <submittedName>
        <fullName evidence="2">Gag/pol protein</fullName>
    </submittedName>
</protein>
<dbReference type="Proteomes" id="UP000321393">
    <property type="component" value="Unassembled WGS sequence"/>
</dbReference>
<dbReference type="OrthoDB" id="10045277at2759"/>
<feature type="compositionally biased region" description="Polar residues" evidence="1">
    <location>
        <begin position="202"/>
        <end position="247"/>
    </location>
</feature>
<evidence type="ECO:0000313" key="3">
    <source>
        <dbReference type="Proteomes" id="UP000321393"/>
    </source>
</evidence>
<dbReference type="AlphaFoldDB" id="A0A5A7UVY7"/>
<feature type="compositionally biased region" description="Basic and acidic residues" evidence="1">
    <location>
        <begin position="158"/>
        <end position="179"/>
    </location>
</feature>
<name>A0A5A7UVY7_CUCMM</name>
<gene>
    <name evidence="2" type="ORF">E6C27_scaffold160G00130</name>
</gene>
<evidence type="ECO:0000313" key="2">
    <source>
        <dbReference type="EMBL" id="KAA0060052.1"/>
    </source>
</evidence>
<organism evidence="2 3">
    <name type="scientific">Cucumis melo var. makuwa</name>
    <name type="common">Oriental melon</name>
    <dbReference type="NCBI Taxonomy" id="1194695"/>
    <lineage>
        <taxon>Eukaryota</taxon>
        <taxon>Viridiplantae</taxon>
        <taxon>Streptophyta</taxon>
        <taxon>Embryophyta</taxon>
        <taxon>Tracheophyta</taxon>
        <taxon>Spermatophyta</taxon>
        <taxon>Magnoliopsida</taxon>
        <taxon>eudicotyledons</taxon>
        <taxon>Gunneridae</taxon>
        <taxon>Pentapetalae</taxon>
        <taxon>rosids</taxon>
        <taxon>fabids</taxon>
        <taxon>Cucurbitales</taxon>
        <taxon>Cucurbitaceae</taxon>
        <taxon>Benincaseae</taxon>
        <taxon>Cucumis</taxon>
    </lineage>
</organism>
<accession>A0A5A7UVY7</accession>
<evidence type="ECO:0000256" key="1">
    <source>
        <dbReference type="SAM" id="MobiDB-lite"/>
    </source>
</evidence>
<proteinExistence type="predicted"/>
<comment type="caution">
    <text evidence="2">The sequence shown here is derived from an EMBL/GenBank/DDBJ whole genome shotgun (WGS) entry which is preliminary data.</text>
</comment>